<dbReference type="Proteomes" id="UP001085076">
    <property type="component" value="Unassembled WGS sequence"/>
</dbReference>
<comment type="caution">
    <text evidence="3">The sequence shown here is derived from an EMBL/GenBank/DDBJ whole genome shotgun (WGS) entry which is preliminary data.</text>
</comment>
<gene>
    <name evidence="3" type="ORF">J5N97_001082</name>
</gene>
<dbReference type="EMBL" id="JAGGNH010000014">
    <property type="protein sequence ID" value="KAJ0961585.1"/>
    <property type="molecule type" value="Genomic_DNA"/>
</dbReference>
<evidence type="ECO:0000256" key="1">
    <source>
        <dbReference type="SAM" id="Phobius"/>
    </source>
</evidence>
<dbReference type="InterPro" id="IPR005069">
    <property type="entry name" value="Nucl-diP-sugar_transferase"/>
</dbReference>
<dbReference type="AlphaFoldDB" id="A0A9D5BVW4"/>
<dbReference type="Pfam" id="PF03407">
    <property type="entry name" value="Nucleotid_trans"/>
    <property type="match status" value="1"/>
</dbReference>
<keyword evidence="1" id="KW-1133">Transmembrane helix</keyword>
<name>A0A9D5BVW4_9LILI</name>
<dbReference type="InterPro" id="IPR044821">
    <property type="entry name" value="At1g28695/At4g15970-like"/>
</dbReference>
<evidence type="ECO:0000313" key="3">
    <source>
        <dbReference type="EMBL" id="KAJ0961585.1"/>
    </source>
</evidence>
<dbReference type="PANTHER" id="PTHR46038">
    <property type="entry name" value="EXPRESSED PROTEIN-RELATED"/>
    <property type="match status" value="1"/>
</dbReference>
<sequence length="364" mass="41611">MVGTLNLSENAAGRVAMLMASSVAISLILYSLLWMPSSSIDFFRLQQPQNATVVSEDELEKALKGASMDNRTVIISVLNKAYAKENGMLDLFLRSFRQGEDTEFLLKHLLLVAVDQESFERCKLLGLHCYKLVTDGVDFSKEELYMSTDFIKMMWRRTLFLGDVLRHGYNFIFTDMDILWLRNPFVKFGHEGEDLQISCDWYNGRPFDHSNTINTGFYFVTSNNKTMTLFDWWYKSRNETAAIKEQDVLAKMKSMGAFQRLGMKVRFLDTMYFSGFCKTSQDFRKVCTVHANCCRSVKAKLADLTASLEVWKRSNGIANSQMASAPCMQKFVEGEHCCIAISADDLILLFSWTVKRNSAKHVIP</sequence>
<keyword evidence="4" id="KW-1185">Reference proteome</keyword>
<proteinExistence type="predicted"/>
<dbReference type="OrthoDB" id="540503at2759"/>
<keyword evidence="1" id="KW-0812">Transmembrane</keyword>
<keyword evidence="1" id="KW-0472">Membrane</keyword>
<evidence type="ECO:0000259" key="2">
    <source>
        <dbReference type="Pfam" id="PF03407"/>
    </source>
</evidence>
<accession>A0A9D5BVW4</accession>
<dbReference type="PANTHER" id="PTHR46038:SF12">
    <property type="entry name" value="OS03G0731800 PROTEIN"/>
    <property type="match status" value="1"/>
</dbReference>
<feature type="domain" description="Nucleotide-diphospho-sugar transferase" evidence="2">
    <location>
        <begin position="105"/>
        <end position="304"/>
    </location>
</feature>
<feature type="transmembrane region" description="Helical" evidence="1">
    <location>
        <begin position="15"/>
        <end position="35"/>
    </location>
</feature>
<evidence type="ECO:0000313" key="4">
    <source>
        <dbReference type="Proteomes" id="UP001085076"/>
    </source>
</evidence>
<organism evidence="3 4">
    <name type="scientific">Dioscorea zingiberensis</name>
    <dbReference type="NCBI Taxonomy" id="325984"/>
    <lineage>
        <taxon>Eukaryota</taxon>
        <taxon>Viridiplantae</taxon>
        <taxon>Streptophyta</taxon>
        <taxon>Embryophyta</taxon>
        <taxon>Tracheophyta</taxon>
        <taxon>Spermatophyta</taxon>
        <taxon>Magnoliopsida</taxon>
        <taxon>Liliopsida</taxon>
        <taxon>Dioscoreales</taxon>
        <taxon>Dioscoreaceae</taxon>
        <taxon>Dioscorea</taxon>
    </lineage>
</organism>
<protein>
    <recommendedName>
        <fullName evidence="2">Nucleotide-diphospho-sugar transferase domain-containing protein</fullName>
    </recommendedName>
</protein>
<reference evidence="3 4" key="1">
    <citation type="journal article" date="2022" name="Hortic Res">
        <title>The genome of Dioscorea zingiberensis sheds light on the biosynthesis, origin and evolution of the medicinally important diosgenin saponins.</title>
        <authorList>
            <person name="Li Y."/>
            <person name="Tan C."/>
            <person name="Li Z."/>
            <person name="Guo J."/>
            <person name="Li S."/>
            <person name="Chen X."/>
            <person name="Wang C."/>
            <person name="Dai X."/>
            <person name="Yang H."/>
            <person name="Song W."/>
            <person name="Hou L."/>
            <person name="Xu J."/>
            <person name="Tong Z."/>
            <person name="Xu A."/>
            <person name="Yuan X."/>
            <person name="Wang W."/>
            <person name="Yang Q."/>
            <person name="Chen L."/>
            <person name="Sun Z."/>
            <person name="Wang K."/>
            <person name="Pan B."/>
            <person name="Chen J."/>
            <person name="Bao Y."/>
            <person name="Liu F."/>
            <person name="Qi X."/>
            <person name="Gang D.R."/>
            <person name="Wen J."/>
            <person name="Li J."/>
        </authorList>
    </citation>
    <scope>NUCLEOTIDE SEQUENCE [LARGE SCALE GENOMIC DNA]</scope>
    <source>
        <strain evidence="3">Dzin_1.0</strain>
    </source>
</reference>